<comment type="caution">
    <text evidence="2">The sequence shown here is derived from an EMBL/GenBank/DDBJ whole genome shotgun (WGS) entry which is preliminary data.</text>
</comment>
<protein>
    <submittedName>
        <fullName evidence="2">FxSxx-COOH system tetratricopeptide repeat protein</fullName>
    </submittedName>
</protein>
<dbReference type="InterPro" id="IPR011990">
    <property type="entry name" value="TPR-like_helical_dom_sf"/>
</dbReference>
<dbReference type="PANTHER" id="PTHR46082:SF6">
    <property type="entry name" value="AAA+ ATPASE DOMAIN-CONTAINING PROTEIN-RELATED"/>
    <property type="match status" value="1"/>
</dbReference>
<organism evidence="2 3">
    <name type="scientific">Actinoplanes subglobosus</name>
    <dbReference type="NCBI Taxonomy" id="1547892"/>
    <lineage>
        <taxon>Bacteria</taxon>
        <taxon>Bacillati</taxon>
        <taxon>Actinomycetota</taxon>
        <taxon>Actinomycetes</taxon>
        <taxon>Micromonosporales</taxon>
        <taxon>Micromonosporaceae</taxon>
        <taxon>Actinoplanes</taxon>
    </lineage>
</organism>
<evidence type="ECO:0000259" key="1">
    <source>
        <dbReference type="Pfam" id="PF25000"/>
    </source>
</evidence>
<dbReference type="InterPro" id="IPR056681">
    <property type="entry name" value="DUF7779"/>
</dbReference>
<proteinExistence type="predicted"/>
<dbReference type="SUPFAM" id="SSF48452">
    <property type="entry name" value="TPR-like"/>
    <property type="match status" value="1"/>
</dbReference>
<dbReference type="Proteomes" id="UP001595867">
    <property type="component" value="Unassembled WGS sequence"/>
</dbReference>
<accession>A0ABV8IVB5</accession>
<dbReference type="Pfam" id="PF25000">
    <property type="entry name" value="DUF7779"/>
    <property type="match status" value="1"/>
</dbReference>
<dbReference type="EMBL" id="JBHSBL010000012">
    <property type="protein sequence ID" value="MFC4065730.1"/>
    <property type="molecule type" value="Genomic_DNA"/>
</dbReference>
<dbReference type="SUPFAM" id="SSF52540">
    <property type="entry name" value="P-loop containing nucleoside triphosphate hydrolases"/>
    <property type="match status" value="1"/>
</dbReference>
<dbReference type="InterPro" id="IPR027417">
    <property type="entry name" value="P-loop_NTPase"/>
</dbReference>
<dbReference type="Gene3D" id="3.40.50.300">
    <property type="entry name" value="P-loop containing nucleotide triphosphate hydrolases"/>
    <property type="match status" value="1"/>
</dbReference>
<dbReference type="PANTHER" id="PTHR46082">
    <property type="entry name" value="ATP/GTP-BINDING PROTEIN-RELATED"/>
    <property type="match status" value="1"/>
</dbReference>
<name>A0ABV8IVB5_9ACTN</name>
<dbReference type="InterPro" id="IPR053137">
    <property type="entry name" value="NLR-like"/>
</dbReference>
<sequence length="906" mass="100438">MLRGDGLPKWVKLECVVRVLAARSVERRDPQEVVRHFLQLWLRASDDSDSAVPDLEGPAEGAVTAPVAEESTNAIRQRGLPERNSDFTGRDLLLDEVRRKLGEGRSLPVILHGLGGTGKTQVAVEYLYRWAVAEHDLVWWVPAQDPILARNSLAALAERLQLPATRDLQQTVRSVISELERGRLSWHLVFDNAGLSDELLALLPSSARGRVLVTSRNPNWANIGTAIEVPPFDRAESIQFLRRRGSGIDGADAARLADRLGDFPLALEQVAAVQAAAGMPVRDLMLLFDEHMQELLATGRPQHYTNTVVAFVRIAVDSLRSKSPSAAQVLELFAHLSPEPVSVTLLRSGQDALVTGPLARALRDPIEMALTIRALREYGLAQVDQQTRQITVHRLVQVALREALDEPARVRGRHNLELLLAAANPGAPEDMRTWDLYKEIAPHVISAGLVGSTHPPARQLVVDQIRFQSRAGDYAGSLRLADLAIATWSPAGDDVPAQPVEELAMQATFERAETLRALGRYDDSRELSIVSWNRLRESPGYGARHEFTLRAARTVAAHHRINGAYRRALEIDLETLEHVRAAEPRDDERVLRQMNNVGVNRRLLGDFWQAFQLDEEVLRRRRELYGERDGRTLISVANLARDHIGLGHFQQAYELQQGALQAFRERLGARHQQVLMSVRTVVVALRKLGQYAEAMRLARENYEISLVQLGPDHEHTLAAMMSLANVGRAAAVADNHAPDEPLELAKLAVARYRRIFGRDNPVTLAAEVNHAIILRALGDQRALDMDRMTLSELQDRLGDEHPYTLCAAANFATGLSLDQQFGDARDLLKRTLEKSERVRGEEHPDSLGCAVNLVIELRNLGELGSAQALLDTTLGTLRRVLGPHHPSTVNAALGLRAECDIEPPPN</sequence>
<dbReference type="NCBIfam" id="NF040586">
    <property type="entry name" value="FxSxx_TPR"/>
    <property type="match status" value="1"/>
</dbReference>
<gene>
    <name evidence="2" type="primary">fxsT</name>
    <name evidence="2" type="ORF">ACFO0C_12375</name>
</gene>
<evidence type="ECO:0000313" key="2">
    <source>
        <dbReference type="EMBL" id="MFC4065730.1"/>
    </source>
</evidence>
<evidence type="ECO:0000313" key="3">
    <source>
        <dbReference type="Proteomes" id="UP001595867"/>
    </source>
</evidence>
<feature type="domain" description="DUF7779" evidence="1">
    <location>
        <begin position="319"/>
        <end position="406"/>
    </location>
</feature>
<dbReference type="RefSeq" id="WP_378066708.1">
    <property type="nucleotide sequence ID" value="NZ_JBHSBL010000012.1"/>
</dbReference>
<reference evidence="3" key="1">
    <citation type="journal article" date="2019" name="Int. J. Syst. Evol. Microbiol.">
        <title>The Global Catalogue of Microorganisms (GCM) 10K type strain sequencing project: providing services to taxonomists for standard genome sequencing and annotation.</title>
        <authorList>
            <consortium name="The Broad Institute Genomics Platform"/>
            <consortium name="The Broad Institute Genome Sequencing Center for Infectious Disease"/>
            <person name="Wu L."/>
            <person name="Ma J."/>
        </authorList>
    </citation>
    <scope>NUCLEOTIDE SEQUENCE [LARGE SCALE GENOMIC DNA]</scope>
    <source>
        <strain evidence="3">TBRC 5832</strain>
    </source>
</reference>
<dbReference type="Gene3D" id="1.25.40.10">
    <property type="entry name" value="Tetratricopeptide repeat domain"/>
    <property type="match status" value="2"/>
</dbReference>
<dbReference type="Pfam" id="PF13374">
    <property type="entry name" value="TPR_10"/>
    <property type="match status" value="4"/>
</dbReference>
<keyword evidence="3" id="KW-1185">Reference proteome</keyword>